<evidence type="ECO:0000256" key="1">
    <source>
        <dbReference type="ARBA" id="ARBA00005104"/>
    </source>
</evidence>
<dbReference type="InterPro" id="IPR050765">
    <property type="entry name" value="Riboflavin_Biosynth_HTPR"/>
</dbReference>
<dbReference type="GO" id="GO:0008703">
    <property type="term" value="F:5-amino-6-(5-phosphoribosylamino)uracil reductase activity"/>
    <property type="evidence" value="ECO:0007669"/>
    <property type="project" value="InterPro"/>
</dbReference>
<dbReference type="Pfam" id="PF01872">
    <property type="entry name" value="RibD_C"/>
    <property type="match status" value="1"/>
</dbReference>
<dbReference type="Gene3D" id="3.40.430.10">
    <property type="entry name" value="Dihydrofolate Reductase, subunit A"/>
    <property type="match status" value="1"/>
</dbReference>
<dbReference type="SUPFAM" id="SSF53597">
    <property type="entry name" value="Dihydrofolate reductase-like"/>
    <property type="match status" value="1"/>
</dbReference>
<feature type="chain" id="PRO_5031420995" description="Bacterial bifunctional deaminase-reductase C-terminal domain-containing protein" evidence="5">
    <location>
        <begin position="22"/>
        <end position="317"/>
    </location>
</feature>
<dbReference type="InterPro" id="IPR002734">
    <property type="entry name" value="RibDG_C"/>
</dbReference>
<organism evidence="7">
    <name type="scientific">Grammatophora oceanica</name>
    <dbReference type="NCBI Taxonomy" id="210454"/>
    <lineage>
        <taxon>Eukaryota</taxon>
        <taxon>Sar</taxon>
        <taxon>Stramenopiles</taxon>
        <taxon>Ochrophyta</taxon>
        <taxon>Bacillariophyta</taxon>
        <taxon>Fragilariophyceae</taxon>
        <taxon>Fragilariophycidae</taxon>
        <taxon>Rhabdonematales</taxon>
        <taxon>Grammatophoraceae</taxon>
        <taxon>Grammatophora</taxon>
    </lineage>
</organism>
<keyword evidence="2" id="KW-0521">NADP</keyword>
<gene>
    <name evidence="7" type="ORF">GOCE00092_LOCUS24272</name>
</gene>
<dbReference type="EMBL" id="HBGK01046212">
    <property type="protein sequence ID" value="CAD9305913.1"/>
    <property type="molecule type" value="Transcribed_RNA"/>
</dbReference>
<evidence type="ECO:0000313" key="7">
    <source>
        <dbReference type="EMBL" id="CAD9305913.1"/>
    </source>
</evidence>
<reference evidence="7" key="1">
    <citation type="submission" date="2021-01" db="EMBL/GenBank/DDBJ databases">
        <authorList>
            <person name="Corre E."/>
            <person name="Pelletier E."/>
            <person name="Niang G."/>
            <person name="Scheremetjew M."/>
            <person name="Finn R."/>
            <person name="Kale V."/>
            <person name="Holt S."/>
            <person name="Cochrane G."/>
            <person name="Meng A."/>
            <person name="Brown T."/>
            <person name="Cohen L."/>
        </authorList>
    </citation>
    <scope>NUCLEOTIDE SEQUENCE</scope>
    <source>
        <strain evidence="7">CCMP 410</strain>
    </source>
</reference>
<keyword evidence="5" id="KW-0732">Signal</keyword>
<dbReference type="GO" id="GO:0009231">
    <property type="term" value="P:riboflavin biosynthetic process"/>
    <property type="evidence" value="ECO:0007669"/>
    <property type="project" value="InterPro"/>
</dbReference>
<evidence type="ECO:0000256" key="5">
    <source>
        <dbReference type="SAM" id="SignalP"/>
    </source>
</evidence>
<evidence type="ECO:0000256" key="4">
    <source>
        <dbReference type="SAM" id="MobiDB-lite"/>
    </source>
</evidence>
<name>A0A7S1YIQ7_9STRA</name>
<proteinExistence type="predicted"/>
<dbReference type="PANTHER" id="PTHR38011">
    <property type="entry name" value="DIHYDROFOLATE REDUCTASE FAMILY PROTEIN (AFU_ORTHOLOGUE AFUA_8G06820)"/>
    <property type="match status" value="1"/>
</dbReference>
<keyword evidence="3" id="KW-0560">Oxidoreductase</keyword>
<evidence type="ECO:0000256" key="2">
    <source>
        <dbReference type="ARBA" id="ARBA00022857"/>
    </source>
</evidence>
<sequence length="317" mass="33944">MKVLLLLTALLLLTCLARCSAVDGLEEIAKADFYRIEGIMRDLSSWRDEANGGASSRPFVTLTFAQTLNGQIALSTSSATSSSSSSANFPLSGSLSRQLTHGLRSIHDGILVGGNTLSIDNPRLSNRLWGSASAGEARKQFAQPRPVVLDTNLKHFLTVRTKLRTEGRLIVCCSEAAAASVSLDMPELLEDARFELLPCKVDNSGRLNLNHTLTQLYLRCGIKSLMVEGGSAVITSFLLADAYDALCVTIAPKLILKGGLDAVSPSSLSPPGAKSESSWVDWSTPSDSDCPKFVPLGEDCVFFARQRSASSLPNHVD</sequence>
<accession>A0A7S1YIQ7</accession>
<feature type="region of interest" description="Disordered" evidence="4">
    <location>
        <begin position="266"/>
        <end position="287"/>
    </location>
</feature>
<dbReference type="InterPro" id="IPR024072">
    <property type="entry name" value="DHFR-like_dom_sf"/>
</dbReference>
<protein>
    <recommendedName>
        <fullName evidence="6">Bacterial bifunctional deaminase-reductase C-terminal domain-containing protein</fullName>
    </recommendedName>
</protein>
<evidence type="ECO:0000256" key="3">
    <source>
        <dbReference type="ARBA" id="ARBA00023002"/>
    </source>
</evidence>
<feature type="signal peptide" evidence="5">
    <location>
        <begin position="1"/>
        <end position="21"/>
    </location>
</feature>
<dbReference type="PANTHER" id="PTHR38011:SF7">
    <property type="entry name" value="2,5-DIAMINO-6-RIBOSYLAMINO-4(3H)-PYRIMIDINONE 5'-PHOSPHATE REDUCTASE"/>
    <property type="match status" value="1"/>
</dbReference>
<feature type="domain" description="Bacterial bifunctional deaminase-reductase C-terminal" evidence="6">
    <location>
        <begin position="58"/>
        <end position="255"/>
    </location>
</feature>
<comment type="pathway">
    <text evidence="1">Cofactor biosynthesis; riboflavin biosynthesis.</text>
</comment>
<dbReference type="AlphaFoldDB" id="A0A7S1YIQ7"/>
<evidence type="ECO:0000259" key="6">
    <source>
        <dbReference type="Pfam" id="PF01872"/>
    </source>
</evidence>